<reference evidence="10 11" key="1">
    <citation type="journal article" date="2016" name="Genome Biol. Evol.">
        <title>Divergent and convergent evolution of fungal pathogenicity.</title>
        <authorList>
            <person name="Shang Y."/>
            <person name="Xiao G."/>
            <person name="Zheng P."/>
            <person name="Cen K."/>
            <person name="Zhan S."/>
            <person name="Wang C."/>
        </authorList>
    </citation>
    <scope>NUCLEOTIDE SEQUENCE [LARGE SCALE GENOMIC DNA]</scope>
    <source>
        <strain evidence="10 11">ARSEF 7405</strain>
    </source>
</reference>
<feature type="transmembrane region" description="Helical" evidence="8">
    <location>
        <begin position="214"/>
        <end position="234"/>
    </location>
</feature>
<evidence type="ECO:0000256" key="7">
    <source>
        <dbReference type="SAM" id="MobiDB-lite"/>
    </source>
</evidence>
<keyword evidence="5 8" id="KW-0472">Membrane</keyword>
<gene>
    <name evidence="10" type="ORF">AAP_03828</name>
</gene>
<organism evidence="10 11">
    <name type="scientific">Ascosphaera apis ARSEF 7405</name>
    <dbReference type="NCBI Taxonomy" id="392613"/>
    <lineage>
        <taxon>Eukaryota</taxon>
        <taxon>Fungi</taxon>
        <taxon>Dikarya</taxon>
        <taxon>Ascomycota</taxon>
        <taxon>Pezizomycotina</taxon>
        <taxon>Eurotiomycetes</taxon>
        <taxon>Eurotiomycetidae</taxon>
        <taxon>Onygenales</taxon>
        <taxon>Ascosphaeraceae</taxon>
        <taxon>Ascosphaera</taxon>
    </lineage>
</organism>
<accession>A0A167XNU7</accession>
<sequence>MDDIKDRKKPDPIESESQSSTDGDAVLSFLKQGDIVGDTLINEKALLRKIDWIIMPLTWMSYNLQYMDKTLINFAQQMGLLQDTGMSQDQYSYMALAFYCTYLALELPSGYLMQRLPVAKYLGVNLVIWGLIVTLNCAAKNFAGIMTLRVLLGCFESAIAPGLMLITGMWYKKEEQPLRMGIWYMGCGTAPIIGSLVAYGLLFYTGTAFKAWQILFLVFGLITIATGILVILILPDNPMTCRWLSKEEKLVAIERLRDNKNSIENKHFKWSQFKEVFTDPQTYFLSIYTIAGLIPNGATSSFQGILINSMGFDTKQTQLLTLPGGVVTILVVWVTGWLGGKYNARILWSCITLLVGILGACMLAFLKKSPAGQLAGNYLIFFTTAPLSLSYALVSANYAGHTKKVTMNAVMLMSFCLGNILGPLTFRGRDAPEYVPAKIALIVSMAVSLLFTAALYPYYVWENKRRDKMREEGEVQEDADWMDLTDRENRSFRYSY</sequence>
<dbReference type="PANTHER" id="PTHR43791:SF40">
    <property type="entry name" value="THIAMINE PATHWAY TRANSPORTER THI73"/>
    <property type="match status" value="1"/>
</dbReference>
<keyword evidence="11" id="KW-1185">Reference proteome</keyword>
<protein>
    <submittedName>
        <fullName evidence="10">Allantoate permease</fullName>
    </submittedName>
</protein>
<evidence type="ECO:0000256" key="2">
    <source>
        <dbReference type="ARBA" id="ARBA00022448"/>
    </source>
</evidence>
<dbReference type="EMBL" id="AZGZ01000017">
    <property type="protein sequence ID" value="KZZ90298.1"/>
    <property type="molecule type" value="Genomic_DNA"/>
</dbReference>
<feature type="transmembrane region" description="Helical" evidence="8">
    <location>
        <begin position="182"/>
        <end position="202"/>
    </location>
</feature>
<dbReference type="InterPro" id="IPR036259">
    <property type="entry name" value="MFS_trans_sf"/>
</dbReference>
<feature type="transmembrane region" description="Helical" evidence="8">
    <location>
        <begin position="150"/>
        <end position="170"/>
    </location>
</feature>
<evidence type="ECO:0000256" key="1">
    <source>
        <dbReference type="ARBA" id="ARBA00004141"/>
    </source>
</evidence>
<dbReference type="InterPro" id="IPR011701">
    <property type="entry name" value="MFS"/>
</dbReference>
<evidence type="ECO:0000256" key="5">
    <source>
        <dbReference type="ARBA" id="ARBA00023136"/>
    </source>
</evidence>
<dbReference type="CDD" id="cd17327">
    <property type="entry name" value="MFS_FEN2_like"/>
    <property type="match status" value="1"/>
</dbReference>
<dbReference type="OrthoDB" id="6730379at2759"/>
<evidence type="ECO:0000259" key="9">
    <source>
        <dbReference type="PROSITE" id="PS50850"/>
    </source>
</evidence>
<evidence type="ECO:0000313" key="11">
    <source>
        <dbReference type="Proteomes" id="UP000242877"/>
    </source>
</evidence>
<dbReference type="Gene3D" id="1.20.1250.20">
    <property type="entry name" value="MFS general substrate transporter like domains"/>
    <property type="match status" value="2"/>
</dbReference>
<dbReference type="GO" id="GO:0016020">
    <property type="term" value="C:membrane"/>
    <property type="evidence" value="ECO:0007669"/>
    <property type="project" value="UniProtKB-SubCell"/>
</dbReference>
<dbReference type="Pfam" id="PF07690">
    <property type="entry name" value="MFS_1"/>
    <property type="match status" value="1"/>
</dbReference>
<dbReference type="VEuPathDB" id="FungiDB:AAP_03828"/>
<keyword evidence="4 8" id="KW-1133">Transmembrane helix</keyword>
<comment type="caution">
    <text evidence="10">The sequence shown here is derived from an EMBL/GenBank/DDBJ whole genome shotgun (WGS) entry which is preliminary data.</text>
</comment>
<dbReference type="Proteomes" id="UP000242877">
    <property type="component" value="Unassembled WGS sequence"/>
</dbReference>
<proteinExistence type="inferred from homology"/>
<feature type="transmembrane region" description="Helical" evidence="8">
    <location>
        <begin position="438"/>
        <end position="459"/>
    </location>
</feature>
<dbReference type="GO" id="GO:0022857">
    <property type="term" value="F:transmembrane transporter activity"/>
    <property type="evidence" value="ECO:0007669"/>
    <property type="project" value="InterPro"/>
</dbReference>
<feature type="transmembrane region" description="Helical" evidence="8">
    <location>
        <begin position="319"/>
        <end position="340"/>
    </location>
</feature>
<dbReference type="PANTHER" id="PTHR43791">
    <property type="entry name" value="PERMEASE-RELATED"/>
    <property type="match status" value="1"/>
</dbReference>
<feature type="transmembrane region" description="Helical" evidence="8">
    <location>
        <begin position="346"/>
        <end position="366"/>
    </location>
</feature>
<dbReference type="FunFam" id="1.20.1250.20:FF:000064">
    <property type="entry name" value="MFS allantoate transporter"/>
    <property type="match status" value="1"/>
</dbReference>
<evidence type="ECO:0000313" key="10">
    <source>
        <dbReference type="EMBL" id="KZZ90298.1"/>
    </source>
</evidence>
<feature type="transmembrane region" description="Helical" evidence="8">
    <location>
        <begin position="378"/>
        <end position="399"/>
    </location>
</feature>
<dbReference type="SUPFAM" id="SSF103473">
    <property type="entry name" value="MFS general substrate transporter"/>
    <property type="match status" value="1"/>
</dbReference>
<feature type="transmembrane region" description="Helical" evidence="8">
    <location>
        <begin position="118"/>
        <end position="138"/>
    </location>
</feature>
<feature type="transmembrane region" description="Helical" evidence="8">
    <location>
        <begin position="405"/>
        <end position="426"/>
    </location>
</feature>
<feature type="region of interest" description="Disordered" evidence="7">
    <location>
        <begin position="1"/>
        <end position="21"/>
    </location>
</feature>
<keyword evidence="3 8" id="KW-0812">Transmembrane</keyword>
<dbReference type="InterPro" id="IPR020846">
    <property type="entry name" value="MFS_dom"/>
</dbReference>
<evidence type="ECO:0000256" key="4">
    <source>
        <dbReference type="ARBA" id="ARBA00022989"/>
    </source>
</evidence>
<comment type="similarity">
    <text evidence="6">Belongs to the major facilitator superfamily. Allantoate permease family.</text>
</comment>
<feature type="compositionally biased region" description="Basic and acidic residues" evidence="7">
    <location>
        <begin position="1"/>
        <end position="12"/>
    </location>
</feature>
<comment type="subcellular location">
    <subcellularLocation>
        <location evidence="1">Membrane</location>
        <topology evidence="1">Multi-pass membrane protein</topology>
    </subcellularLocation>
</comment>
<feature type="transmembrane region" description="Helical" evidence="8">
    <location>
        <begin position="283"/>
        <end position="307"/>
    </location>
</feature>
<evidence type="ECO:0000256" key="6">
    <source>
        <dbReference type="ARBA" id="ARBA00037968"/>
    </source>
</evidence>
<evidence type="ECO:0000256" key="8">
    <source>
        <dbReference type="SAM" id="Phobius"/>
    </source>
</evidence>
<keyword evidence="2" id="KW-0813">Transport</keyword>
<dbReference type="AlphaFoldDB" id="A0A167XNU7"/>
<name>A0A167XNU7_9EURO</name>
<feature type="domain" description="Major facilitator superfamily (MFS) profile" evidence="9">
    <location>
        <begin position="54"/>
        <end position="465"/>
    </location>
</feature>
<dbReference type="PROSITE" id="PS50850">
    <property type="entry name" value="MFS"/>
    <property type="match status" value="1"/>
</dbReference>
<evidence type="ECO:0000256" key="3">
    <source>
        <dbReference type="ARBA" id="ARBA00022692"/>
    </source>
</evidence>